<dbReference type="Gene3D" id="3.30.420.40">
    <property type="match status" value="2"/>
</dbReference>
<accession>A0ABQ9EM78</accession>
<dbReference type="InterPro" id="IPR013126">
    <property type="entry name" value="Hsp_70_fam"/>
</dbReference>
<name>A0ABQ9EM78_TEGGR</name>
<evidence type="ECO:0000256" key="3">
    <source>
        <dbReference type="ARBA" id="ARBA00022840"/>
    </source>
</evidence>
<dbReference type="EMBL" id="JARBDR010000903">
    <property type="protein sequence ID" value="KAJ8304660.1"/>
    <property type="molecule type" value="Genomic_DNA"/>
</dbReference>
<dbReference type="CDD" id="cd10229">
    <property type="entry name" value="ASKHA_NBD_HSP70_HSPA12"/>
    <property type="match status" value="1"/>
</dbReference>
<proteinExistence type="inferred from homology"/>
<sequence length="582" mass="66776">MDSWVQKKLLVAAIDFGTSYSGYAYAFLSDYEKNPQGFHIQLNEWTTNFTNERTAKTPTTVLFTPEKEFDSFGYEAEETFVNLIEKKEHRDWYYFKNFKMKLYDNLIVNRDFIIEDEFGKGMPAHTVFTACIKYMKSHLRKVLDQRNPGFPDESIFWVITVPAIWNESAKQFMREAANDAGIDGKQMVFALEAEAAALYCKALPEGKLSGTKDKSLLECFQPGGKYMVLDLGGGTVDTTVHGVKEDGGIVEIHKACGGPWGGTKVDSEFINYVLKMLGEDLMPNLKETCAWDWVRMEKELETRKRKVDLSSDKPVRIEIPAKILFNSNKELKDLTSFNKMKVDHDLLRTFFKPSIEHITKHIEDILKEVEDIQLILMVGGYSESDFVAQSLRKKIPNLKIIVPIKASVSVLEGAVRFGFNPQSVVARICRFTYGFQCHIPFDKAVHPKEYLRVVDEEDICINIFQVLAEEGETIRLDEKRVYNFSSSHKSDKRKKITLQLPVYASKTKRPKYTTDDGCVKLGIVEIHPPEEGWPNTVDFNVKVYFGRTEFSIKVKDATSRENYKVTYNFLEEGSKTILYERS</sequence>
<comment type="caution">
    <text evidence="4">The sequence shown here is derived from an EMBL/GenBank/DDBJ whole genome shotgun (WGS) entry which is preliminary data.</text>
</comment>
<gene>
    <name evidence="4" type="ORF">KUTeg_018243</name>
</gene>
<protein>
    <recommendedName>
        <fullName evidence="6">Heat shock 70 kDa protein 12A</fullName>
    </recommendedName>
</protein>
<dbReference type="Pfam" id="PF00012">
    <property type="entry name" value="HSP70"/>
    <property type="match status" value="1"/>
</dbReference>
<comment type="similarity">
    <text evidence="1">Belongs to the heat shock protein 70 family.</text>
</comment>
<evidence type="ECO:0000313" key="5">
    <source>
        <dbReference type="Proteomes" id="UP001217089"/>
    </source>
</evidence>
<dbReference type="PANTHER" id="PTHR14187:SF5">
    <property type="entry name" value="HEAT SHOCK 70 KDA PROTEIN 12A"/>
    <property type="match status" value="1"/>
</dbReference>
<dbReference type="SUPFAM" id="SSF53067">
    <property type="entry name" value="Actin-like ATPase domain"/>
    <property type="match status" value="2"/>
</dbReference>
<evidence type="ECO:0008006" key="6">
    <source>
        <dbReference type="Google" id="ProtNLM"/>
    </source>
</evidence>
<keyword evidence="3" id="KW-0067">ATP-binding</keyword>
<organism evidence="4 5">
    <name type="scientific">Tegillarca granosa</name>
    <name type="common">Malaysian cockle</name>
    <name type="synonym">Anadara granosa</name>
    <dbReference type="NCBI Taxonomy" id="220873"/>
    <lineage>
        <taxon>Eukaryota</taxon>
        <taxon>Metazoa</taxon>
        <taxon>Spiralia</taxon>
        <taxon>Lophotrochozoa</taxon>
        <taxon>Mollusca</taxon>
        <taxon>Bivalvia</taxon>
        <taxon>Autobranchia</taxon>
        <taxon>Pteriomorphia</taxon>
        <taxon>Arcoida</taxon>
        <taxon>Arcoidea</taxon>
        <taxon>Arcidae</taxon>
        <taxon>Tegillarca</taxon>
    </lineage>
</organism>
<evidence type="ECO:0000256" key="2">
    <source>
        <dbReference type="ARBA" id="ARBA00022741"/>
    </source>
</evidence>
<evidence type="ECO:0000256" key="1">
    <source>
        <dbReference type="ARBA" id="ARBA00007381"/>
    </source>
</evidence>
<reference evidence="4 5" key="1">
    <citation type="submission" date="2022-12" db="EMBL/GenBank/DDBJ databases">
        <title>Chromosome-level genome of Tegillarca granosa.</title>
        <authorList>
            <person name="Kim J."/>
        </authorList>
    </citation>
    <scope>NUCLEOTIDE SEQUENCE [LARGE SCALE GENOMIC DNA]</scope>
    <source>
        <strain evidence="4">Teg-2019</strain>
        <tissue evidence="4">Adductor muscle</tissue>
    </source>
</reference>
<keyword evidence="2" id="KW-0547">Nucleotide-binding</keyword>
<dbReference type="Proteomes" id="UP001217089">
    <property type="component" value="Unassembled WGS sequence"/>
</dbReference>
<keyword evidence="5" id="KW-1185">Reference proteome</keyword>
<dbReference type="PANTHER" id="PTHR14187">
    <property type="entry name" value="ALPHA KINASE/ELONGATION FACTOR 2 KINASE"/>
    <property type="match status" value="1"/>
</dbReference>
<dbReference type="Gene3D" id="3.90.640.10">
    <property type="entry name" value="Actin, Chain A, domain 4"/>
    <property type="match status" value="1"/>
</dbReference>
<dbReference type="InterPro" id="IPR043129">
    <property type="entry name" value="ATPase_NBD"/>
</dbReference>
<evidence type="ECO:0000313" key="4">
    <source>
        <dbReference type="EMBL" id="KAJ8304660.1"/>
    </source>
</evidence>